<comment type="caution">
    <text evidence="1">The sequence shown here is derived from an EMBL/GenBank/DDBJ whole genome shotgun (WGS) entry which is preliminary data.</text>
</comment>
<reference evidence="1" key="1">
    <citation type="journal article" date="2015" name="Nature">
        <title>Complex archaea that bridge the gap between prokaryotes and eukaryotes.</title>
        <authorList>
            <person name="Spang A."/>
            <person name="Saw J.H."/>
            <person name="Jorgensen S.L."/>
            <person name="Zaremba-Niedzwiedzka K."/>
            <person name="Martijn J."/>
            <person name="Lind A.E."/>
            <person name="van Eijk R."/>
            <person name="Schleper C."/>
            <person name="Guy L."/>
            <person name="Ettema T.J."/>
        </authorList>
    </citation>
    <scope>NUCLEOTIDE SEQUENCE</scope>
</reference>
<dbReference type="AlphaFoldDB" id="A0A0F9T6K8"/>
<sequence length="138" mass="14861">MRAFIIIFTVAILTGCVGPTVPVQGYNGLTVPPSTWRTQNYRVPGENTGLLLLQRDTGMRGAACKPGISLDGEDIARIDVGQKLEIHLNAGRYLVRANPNPNCAASVAETYVEIAESSTTAYRLGFVDRQMILVPAGQ</sequence>
<dbReference type="EMBL" id="LAZR01000288">
    <property type="protein sequence ID" value="KKN76845.1"/>
    <property type="molecule type" value="Genomic_DNA"/>
</dbReference>
<organism evidence="1">
    <name type="scientific">marine sediment metagenome</name>
    <dbReference type="NCBI Taxonomy" id="412755"/>
    <lineage>
        <taxon>unclassified sequences</taxon>
        <taxon>metagenomes</taxon>
        <taxon>ecological metagenomes</taxon>
    </lineage>
</organism>
<name>A0A0F9T6K8_9ZZZZ</name>
<gene>
    <name evidence="1" type="ORF">LCGC14_0366300</name>
</gene>
<proteinExistence type="predicted"/>
<dbReference type="PROSITE" id="PS51257">
    <property type="entry name" value="PROKAR_LIPOPROTEIN"/>
    <property type="match status" value="1"/>
</dbReference>
<accession>A0A0F9T6K8</accession>
<evidence type="ECO:0000313" key="1">
    <source>
        <dbReference type="EMBL" id="KKN76845.1"/>
    </source>
</evidence>
<evidence type="ECO:0008006" key="2">
    <source>
        <dbReference type="Google" id="ProtNLM"/>
    </source>
</evidence>
<protein>
    <recommendedName>
        <fullName evidence="2">Lipoprotein</fullName>
    </recommendedName>
</protein>